<keyword evidence="11" id="KW-1185">Reference proteome</keyword>
<feature type="domain" description="C2H2-type" evidence="9">
    <location>
        <begin position="642"/>
        <end position="669"/>
    </location>
</feature>
<keyword evidence="5" id="KW-0805">Transcription regulation</keyword>
<feature type="compositionally biased region" description="Low complexity" evidence="8">
    <location>
        <begin position="293"/>
        <end position="303"/>
    </location>
</feature>
<dbReference type="SUPFAM" id="SSF57667">
    <property type="entry name" value="beta-beta-alpha zinc fingers"/>
    <property type="match status" value="3"/>
</dbReference>
<dbReference type="PANTHER" id="PTHR19818">
    <property type="entry name" value="ZINC FINGER PROTEIN ZIC AND GLI"/>
    <property type="match status" value="1"/>
</dbReference>
<dbReference type="Proteomes" id="UP001063166">
    <property type="component" value="Unassembled WGS sequence"/>
</dbReference>
<dbReference type="InterPro" id="IPR013087">
    <property type="entry name" value="Znf_C2H2_type"/>
</dbReference>
<sequence>MDDLQLQGSDGSPYINEIGLQPPSPQDPQQLELYSDFNPDYSADYTGSPFSSHSDISFTNEQLAPLYEGYDPSDYDNPHSGNSLLMFDDAASSDYLNYYRSPSPGSDVNEDNHSRASSASSTHTTFHSTPNMTVAHSFEGLSFNSPNWGTQALPPHHKAPSPPRLLMPEQQPPIIINAPDDQENSDMGPRLQIVPATPVSGGDGVVNISSQGASSAPWLEVGDSQSGASSRSPSPAHSLAASTPGPSRSPSASPQPPHAPFLFDPPQRSRSKSDTQLEPPNWNVITGGEGFPQQQQQSQQLYQAGTSHPPTLGANFTFGTPSSTSASLNANNNNNAYLSPEYPEFQLGGGGGGTQLRRSKSDAGGGPVSRHRGSRSEDFRLTNNVATGDALLGAGASTFLIPPSPHVDLLRAQQHQQFLSPSMRVPELMSLPAHPTHSHSHSLSSAQSLSSHHAHAPQSHGHYRRASSGTRSERGVSAGSWSDGEPVGNTRPMPYFSPNASPRGRHVPLERMPGDEFDFGATLGVGPGLGVETNASSVLIGGGPGPGAQGQEQSMVSVSKPNVTTGRTANASQRRRKQEATFVCPVPGCGSTFTRSFNLKGHIRSHNEEKPFQCHWPGCGKGFARQHDCKRHEQLHTNYRPFNCEGCGKQFARMDALNRHLKSEGGAECMKLQEGGGTASPPSSARSNKSQSQPNTATSTSSSPASSSASSPPSGASSAGSVSTSATSQGSASTLRYTQPQYGQKMENAWGLALPL</sequence>
<dbReference type="Gene3D" id="3.30.160.60">
    <property type="entry name" value="Classic Zinc Finger"/>
    <property type="match status" value="3"/>
</dbReference>
<dbReference type="PROSITE" id="PS00028">
    <property type="entry name" value="ZINC_FINGER_C2H2_1"/>
    <property type="match status" value="2"/>
</dbReference>
<dbReference type="OrthoDB" id="4748970at2759"/>
<evidence type="ECO:0000313" key="10">
    <source>
        <dbReference type="EMBL" id="GLB40533.1"/>
    </source>
</evidence>
<organism evidence="10 11">
    <name type="scientific">Lyophyllum shimeji</name>
    <name type="common">Hon-shimeji</name>
    <name type="synonym">Tricholoma shimeji</name>
    <dbReference type="NCBI Taxonomy" id="47721"/>
    <lineage>
        <taxon>Eukaryota</taxon>
        <taxon>Fungi</taxon>
        <taxon>Dikarya</taxon>
        <taxon>Basidiomycota</taxon>
        <taxon>Agaricomycotina</taxon>
        <taxon>Agaricomycetes</taxon>
        <taxon>Agaricomycetidae</taxon>
        <taxon>Agaricales</taxon>
        <taxon>Tricholomatineae</taxon>
        <taxon>Lyophyllaceae</taxon>
        <taxon>Lyophyllum</taxon>
    </lineage>
</organism>
<feature type="domain" description="C2H2-type" evidence="9">
    <location>
        <begin position="612"/>
        <end position="641"/>
    </location>
</feature>
<dbReference type="GO" id="GO:0008270">
    <property type="term" value="F:zinc ion binding"/>
    <property type="evidence" value="ECO:0007669"/>
    <property type="project" value="UniProtKB-KW"/>
</dbReference>
<evidence type="ECO:0000256" key="7">
    <source>
        <dbReference type="PROSITE-ProRule" id="PRU00042"/>
    </source>
</evidence>
<dbReference type="InterPro" id="IPR036236">
    <property type="entry name" value="Znf_C2H2_sf"/>
</dbReference>
<feature type="compositionally biased region" description="Low complexity" evidence="8">
    <location>
        <begin position="690"/>
        <end position="734"/>
    </location>
</feature>
<dbReference type="InterPro" id="IPR050329">
    <property type="entry name" value="GLI_C2H2-zinc-finger"/>
</dbReference>
<gene>
    <name evidence="10" type="ORF">LshimejAT787_0804040</name>
</gene>
<feature type="compositionally biased region" description="Polar residues" evidence="8">
    <location>
        <begin position="1"/>
        <end position="10"/>
    </location>
</feature>
<evidence type="ECO:0000256" key="4">
    <source>
        <dbReference type="ARBA" id="ARBA00022833"/>
    </source>
</evidence>
<feature type="compositionally biased region" description="Low complexity" evidence="8">
    <location>
        <begin position="430"/>
        <end position="460"/>
    </location>
</feature>
<feature type="region of interest" description="Disordered" evidence="8">
    <location>
        <begin position="1"/>
        <end position="48"/>
    </location>
</feature>
<dbReference type="FunFam" id="3.30.160.60:FF:000032">
    <property type="entry name" value="Krueppel-like factor 4"/>
    <property type="match status" value="1"/>
</dbReference>
<evidence type="ECO:0000313" key="11">
    <source>
        <dbReference type="Proteomes" id="UP001063166"/>
    </source>
</evidence>
<reference evidence="10" key="1">
    <citation type="submission" date="2022-07" db="EMBL/GenBank/DDBJ databases">
        <title>The genome of Lyophyllum shimeji provides insight into the initial evolution of ectomycorrhizal fungal genome.</title>
        <authorList>
            <person name="Kobayashi Y."/>
            <person name="Shibata T."/>
            <person name="Hirakawa H."/>
            <person name="Shigenobu S."/>
            <person name="Nishiyama T."/>
            <person name="Yamada A."/>
            <person name="Hasebe M."/>
            <person name="Kawaguchi M."/>
        </authorList>
    </citation>
    <scope>NUCLEOTIDE SEQUENCE</scope>
    <source>
        <strain evidence="10">AT787</strain>
    </source>
</reference>
<keyword evidence="3 7" id="KW-0863">Zinc-finger</keyword>
<evidence type="ECO:0000259" key="9">
    <source>
        <dbReference type="PROSITE" id="PS50157"/>
    </source>
</evidence>
<proteinExistence type="predicted"/>
<dbReference type="GO" id="GO:0005634">
    <property type="term" value="C:nucleus"/>
    <property type="evidence" value="ECO:0007669"/>
    <property type="project" value="UniProtKB-ARBA"/>
</dbReference>
<feature type="compositionally biased region" description="Polar residues" evidence="8">
    <location>
        <begin position="680"/>
        <end position="689"/>
    </location>
</feature>
<feature type="compositionally biased region" description="Low complexity" evidence="8">
    <location>
        <begin position="115"/>
        <end position="128"/>
    </location>
</feature>
<evidence type="ECO:0000256" key="6">
    <source>
        <dbReference type="ARBA" id="ARBA00023163"/>
    </source>
</evidence>
<name>A0A9P3PS28_LYOSH</name>
<feature type="region of interest" description="Disordered" evidence="8">
    <location>
        <begin position="430"/>
        <end position="505"/>
    </location>
</feature>
<evidence type="ECO:0000256" key="2">
    <source>
        <dbReference type="ARBA" id="ARBA00022737"/>
    </source>
</evidence>
<dbReference type="PANTHER" id="PTHR19818:SF139">
    <property type="entry name" value="PAIR-RULE PROTEIN ODD-PAIRED"/>
    <property type="match status" value="1"/>
</dbReference>
<feature type="region of interest" description="Disordered" evidence="8">
    <location>
        <begin position="148"/>
        <end position="319"/>
    </location>
</feature>
<evidence type="ECO:0000256" key="8">
    <source>
        <dbReference type="SAM" id="MobiDB-lite"/>
    </source>
</evidence>
<keyword evidence="1" id="KW-0479">Metal-binding</keyword>
<feature type="compositionally biased region" description="Low complexity" evidence="8">
    <location>
        <begin position="224"/>
        <end position="252"/>
    </location>
</feature>
<comment type="caution">
    <text evidence="10">The sequence shown here is derived from an EMBL/GenBank/DDBJ whole genome shotgun (WGS) entry which is preliminary data.</text>
</comment>
<keyword evidence="2" id="KW-0677">Repeat</keyword>
<feature type="region of interest" description="Disordered" evidence="8">
    <location>
        <begin position="348"/>
        <end position="378"/>
    </location>
</feature>
<dbReference type="EMBL" id="BRPK01000008">
    <property type="protein sequence ID" value="GLB40533.1"/>
    <property type="molecule type" value="Genomic_DNA"/>
</dbReference>
<feature type="domain" description="C2H2-type" evidence="9">
    <location>
        <begin position="582"/>
        <end position="611"/>
    </location>
</feature>
<dbReference type="PROSITE" id="PS50157">
    <property type="entry name" value="ZINC_FINGER_C2H2_2"/>
    <property type="match status" value="3"/>
</dbReference>
<feature type="region of interest" description="Disordered" evidence="8">
    <location>
        <begin position="671"/>
        <end position="756"/>
    </location>
</feature>
<keyword evidence="6" id="KW-0804">Transcription</keyword>
<feature type="region of interest" description="Disordered" evidence="8">
    <location>
        <begin position="98"/>
        <end position="128"/>
    </location>
</feature>
<dbReference type="GO" id="GO:0000978">
    <property type="term" value="F:RNA polymerase II cis-regulatory region sequence-specific DNA binding"/>
    <property type="evidence" value="ECO:0007669"/>
    <property type="project" value="TreeGrafter"/>
</dbReference>
<evidence type="ECO:0000256" key="3">
    <source>
        <dbReference type="ARBA" id="ARBA00022771"/>
    </source>
</evidence>
<dbReference type="SMART" id="SM00355">
    <property type="entry name" value="ZnF_C2H2"/>
    <property type="match status" value="3"/>
</dbReference>
<dbReference type="AlphaFoldDB" id="A0A9P3PS28"/>
<accession>A0A9P3PS28</accession>
<evidence type="ECO:0000256" key="5">
    <source>
        <dbReference type="ARBA" id="ARBA00023015"/>
    </source>
</evidence>
<evidence type="ECO:0000256" key="1">
    <source>
        <dbReference type="ARBA" id="ARBA00022723"/>
    </source>
</evidence>
<dbReference type="GO" id="GO:0045944">
    <property type="term" value="P:positive regulation of transcription by RNA polymerase II"/>
    <property type="evidence" value="ECO:0007669"/>
    <property type="project" value="UniProtKB-ARBA"/>
</dbReference>
<keyword evidence="4" id="KW-0862">Zinc</keyword>
<protein>
    <submittedName>
        <fullName evidence="10">Zinc finger, C2H2 type</fullName>
    </submittedName>
</protein>
<dbReference type="GO" id="GO:0000981">
    <property type="term" value="F:DNA-binding transcription factor activity, RNA polymerase II-specific"/>
    <property type="evidence" value="ECO:0007669"/>
    <property type="project" value="TreeGrafter"/>
</dbReference>
<dbReference type="Pfam" id="PF00096">
    <property type="entry name" value="zf-C2H2"/>
    <property type="match status" value="2"/>
</dbReference>